<sequence>MPTTISGPVLMPDGTNPTQGRLILTARRPRLSSPLVVPGPVEALISGGQISIVLQGSADGMVYAVVAEYWSAAVGKIVAVKLPDIVIPAEDGNGTLAAFSAIEIPPGATNFHVIDQGETLNVGMRYADANMRPASLAGIGLSSWLGRKGQQRVPLTVAIINAGQGTFEISLGAAQTALLSGKYQWVVRMSSGARVILKTGFLIVNEVP</sequence>
<accession>A0A521CZF0</accession>
<name>A0A521CZF0_9RHOB</name>
<organism evidence="1 2">
    <name type="scientific">Paracoccus laeviglucosivorans</name>
    <dbReference type="NCBI Taxonomy" id="1197861"/>
    <lineage>
        <taxon>Bacteria</taxon>
        <taxon>Pseudomonadati</taxon>
        <taxon>Pseudomonadota</taxon>
        <taxon>Alphaproteobacteria</taxon>
        <taxon>Rhodobacterales</taxon>
        <taxon>Paracoccaceae</taxon>
        <taxon>Paracoccus</taxon>
    </lineage>
</organism>
<dbReference type="RefSeq" id="WP_142662789.1">
    <property type="nucleotide sequence ID" value="NZ_FXTK01000005.1"/>
</dbReference>
<proteinExistence type="predicted"/>
<dbReference type="EMBL" id="FXTK01000005">
    <property type="protein sequence ID" value="SMO64121.1"/>
    <property type="molecule type" value="Genomic_DNA"/>
</dbReference>
<protein>
    <submittedName>
        <fullName evidence="1">Uncharacterized protein</fullName>
    </submittedName>
</protein>
<keyword evidence="2" id="KW-1185">Reference proteome</keyword>
<evidence type="ECO:0000313" key="2">
    <source>
        <dbReference type="Proteomes" id="UP000319014"/>
    </source>
</evidence>
<dbReference type="AlphaFoldDB" id="A0A521CZF0"/>
<gene>
    <name evidence="1" type="ORF">SAMN06265221_105252</name>
</gene>
<dbReference type="Proteomes" id="UP000319014">
    <property type="component" value="Unassembled WGS sequence"/>
</dbReference>
<evidence type="ECO:0000313" key="1">
    <source>
        <dbReference type="EMBL" id="SMO64121.1"/>
    </source>
</evidence>
<dbReference type="OrthoDB" id="7868515at2"/>
<reference evidence="1 2" key="1">
    <citation type="submission" date="2017-05" db="EMBL/GenBank/DDBJ databases">
        <authorList>
            <person name="Varghese N."/>
            <person name="Submissions S."/>
        </authorList>
    </citation>
    <scope>NUCLEOTIDE SEQUENCE [LARGE SCALE GENOMIC DNA]</scope>
    <source>
        <strain evidence="1 2">DSM 100094</strain>
    </source>
</reference>